<evidence type="ECO:0000256" key="6">
    <source>
        <dbReference type="SAM" id="MobiDB-lite"/>
    </source>
</evidence>
<reference evidence="8 9" key="1">
    <citation type="submission" date="2016-07" db="EMBL/GenBank/DDBJ databases">
        <title>Pervasive Adenine N6-methylation of Active Genes in Fungi.</title>
        <authorList>
            <consortium name="DOE Joint Genome Institute"/>
            <person name="Mondo S.J."/>
            <person name="Dannebaum R.O."/>
            <person name="Kuo R.C."/>
            <person name="Labutti K."/>
            <person name="Haridas S."/>
            <person name="Kuo A."/>
            <person name="Salamov A."/>
            <person name="Ahrendt S.R."/>
            <person name="Lipzen A."/>
            <person name="Sullivan W."/>
            <person name="Andreopoulos W.B."/>
            <person name="Clum A."/>
            <person name="Lindquist E."/>
            <person name="Daum C."/>
            <person name="Ramamoorthy G.K."/>
            <person name="Gryganskyi A."/>
            <person name="Culley D."/>
            <person name="Magnuson J.K."/>
            <person name="James T.Y."/>
            <person name="O'Malley M.A."/>
            <person name="Stajich J.E."/>
            <person name="Spatafora J.W."/>
            <person name="Visel A."/>
            <person name="Grigoriev I.V."/>
        </authorList>
    </citation>
    <scope>NUCLEOTIDE SEQUENCE [LARGE SCALE GENOMIC DNA]</scope>
    <source>
        <strain evidence="8 9">CBS 115471</strain>
    </source>
</reference>
<dbReference type="GO" id="GO:0003677">
    <property type="term" value="F:DNA binding"/>
    <property type="evidence" value="ECO:0007669"/>
    <property type="project" value="UniProtKB-KW"/>
</dbReference>
<evidence type="ECO:0000256" key="2">
    <source>
        <dbReference type="ARBA" id="ARBA00023015"/>
    </source>
</evidence>
<dbReference type="GO" id="GO:0000981">
    <property type="term" value="F:DNA-binding transcription factor activity, RNA polymerase II-specific"/>
    <property type="evidence" value="ECO:0007669"/>
    <property type="project" value="InterPro"/>
</dbReference>
<feature type="domain" description="Zn(2)-C6 fungal-type" evidence="7">
    <location>
        <begin position="38"/>
        <end position="68"/>
    </location>
</feature>
<sequence length="439" mass="47843">MDSYNPDMEIDSVETQPIAPRAAPSRRNADKPPKLRSSCDICANAKVKCDRERPVCQRCINTGMRCNYSVSRRMGKPPRKDANGNPLPKKSDAKVPERRSTISSTPELDQQSFLDDQQLGGGIPDPLQDPNFESSLLNFEHTPTLPWHDLNFMSDPQNFCSTDDFLSSSALLALESSMSFMDNWGTADQGNGLTRVSSASETFSSDADAKAYAHPADQSPSPPPSATQATARHQHSIHGRKESCSNLASTTLQNLHLPQNFCQSNPTSAPKSPGSTSSIDQVLATNRRAIQTFNQLLQCPCSSNSGLVLALSLIILKILSCYTAIGRSTSSSRTTPGSVMSDLASGSSTPWEDREMVLDIPISMGAYQIDAEDEMHLKLQLVINELRKVQKLIDAFAGRYCRGGPGGDGIYGALEKFLRQELKTANKELNTALRNSEDA</sequence>
<dbReference type="InterPro" id="IPR050675">
    <property type="entry name" value="OAF3"/>
</dbReference>
<dbReference type="InterPro" id="IPR001138">
    <property type="entry name" value="Zn2Cys6_DnaBD"/>
</dbReference>
<organism evidence="8 9">
    <name type="scientific">Clohesyomyces aquaticus</name>
    <dbReference type="NCBI Taxonomy" id="1231657"/>
    <lineage>
        <taxon>Eukaryota</taxon>
        <taxon>Fungi</taxon>
        <taxon>Dikarya</taxon>
        <taxon>Ascomycota</taxon>
        <taxon>Pezizomycotina</taxon>
        <taxon>Dothideomycetes</taxon>
        <taxon>Pleosporomycetidae</taxon>
        <taxon>Pleosporales</taxon>
        <taxon>Lindgomycetaceae</taxon>
        <taxon>Clohesyomyces</taxon>
    </lineage>
</organism>
<evidence type="ECO:0000256" key="3">
    <source>
        <dbReference type="ARBA" id="ARBA00023125"/>
    </source>
</evidence>
<keyword evidence="2" id="KW-0805">Transcription regulation</keyword>
<evidence type="ECO:0000313" key="9">
    <source>
        <dbReference type="Proteomes" id="UP000193144"/>
    </source>
</evidence>
<dbReference type="Pfam" id="PF08493">
    <property type="entry name" value="AflR"/>
    <property type="match status" value="1"/>
</dbReference>
<dbReference type="InterPro" id="IPR013700">
    <property type="entry name" value="AflR"/>
</dbReference>
<feature type="compositionally biased region" description="Low complexity" evidence="6">
    <location>
        <begin position="108"/>
        <end position="118"/>
    </location>
</feature>
<dbReference type="GO" id="GO:0008270">
    <property type="term" value="F:zinc ion binding"/>
    <property type="evidence" value="ECO:0007669"/>
    <property type="project" value="InterPro"/>
</dbReference>
<dbReference type="Pfam" id="PF00172">
    <property type="entry name" value="Zn_clus"/>
    <property type="match status" value="1"/>
</dbReference>
<evidence type="ECO:0000256" key="4">
    <source>
        <dbReference type="ARBA" id="ARBA00023163"/>
    </source>
</evidence>
<dbReference type="GO" id="GO:0005634">
    <property type="term" value="C:nucleus"/>
    <property type="evidence" value="ECO:0007669"/>
    <property type="project" value="InterPro"/>
</dbReference>
<feature type="region of interest" description="Disordered" evidence="6">
    <location>
        <begin position="70"/>
        <end position="134"/>
    </location>
</feature>
<keyword evidence="3" id="KW-0238">DNA-binding</keyword>
<feature type="region of interest" description="Disordered" evidence="6">
    <location>
        <begin position="1"/>
        <end position="37"/>
    </location>
</feature>
<name>A0A1Y1YBK5_9PLEO</name>
<evidence type="ECO:0000259" key="7">
    <source>
        <dbReference type="PROSITE" id="PS50048"/>
    </source>
</evidence>
<feature type="compositionally biased region" description="Basic and acidic residues" evidence="6">
    <location>
        <begin position="89"/>
        <end position="100"/>
    </location>
</feature>
<dbReference type="EMBL" id="MCFA01000279">
    <property type="protein sequence ID" value="ORX95400.1"/>
    <property type="molecule type" value="Genomic_DNA"/>
</dbReference>
<comment type="caution">
    <text evidence="8">The sequence shown here is derived from an EMBL/GenBank/DDBJ whole genome shotgun (WGS) entry which is preliminary data.</text>
</comment>
<proteinExistence type="predicted"/>
<keyword evidence="9" id="KW-1185">Reference proteome</keyword>
<dbReference type="PROSITE" id="PS00463">
    <property type="entry name" value="ZN2_CY6_FUNGAL_1"/>
    <property type="match status" value="1"/>
</dbReference>
<dbReference type="InterPro" id="IPR036864">
    <property type="entry name" value="Zn2-C6_fun-type_DNA-bd_sf"/>
</dbReference>
<protein>
    <recommendedName>
        <fullName evidence="7">Zn(2)-C6 fungal-type domain-containing protein</fullName>
    </recommendedName>
</protein>
<accession>A0A1Y1YBK5</accession>
<dbReference type="PROSITE" id="PS50048">
    <property type="entry name" value="ZN2_CY6_FUNGAL_2"/>
    <property type="match status" value="1"/>
</dbReference>
<dbReference type="SUPFAM" id="SSF57701">
    <property type="entry name" value="Zn2/Cys6 DNA-binding domain"/>
    <property type="match status" value="1"/>
</dbReference>
<keyword evidence="1" id="KW-0479">Metal-binding</keyword>
<keyword evidence="5" id="KW-0539">Nucleus</keyword>
<dbReference type="CDD" id="cd00067">
    <property type="entry name" value="GAL4"/>
    <property type="match status" value="1"/>
</dbReference>
<dbReference type="PANTHER" id="PTHR31069:SF31">
    <property type="entry name" value="MONODICTYPHENONE CLUSTER TRANSCRIPTION FACTOR-RELATED"/>
    <property type="match status" value="1"/>
</dbReference>
<dbReference type="GO" id="GO:0045122">
    <property type="term" value="P:aflatoxin biosynthetic process"/>
    <property type="evidence" value="ECO:0007669"/>
    <property type="project" value="InterPro"/>
</dbReference>
<evidence type="ECO:0000313" key="8">
    <source>
        <dbReference type="EMBL" id="ORX95400.1"/>
    </source>
</evidence>
<dbReference type="SMART" id="SM00066">
    <property type="entry name" value="GAL4"/>
    <property type="match status" value="1"/>
</dbReference>
<dbReference type="Proteomes" id="UP000193144">
    <property type="component" value="Unassembled WGS sequence"/>
</dbReference>
<dbReference type="PANTHER" id="PTHR31069">
    <property type="entry name" value="OLEATE-ACTIVATED TRANSCRIPTION FACTOR 1-RELATED"/>
    <property type="match status" value="1"/>
</dbReference>
<feature type="compositionally biased region" description="Polar residues" evidence="6">
    <location>
        <begin position="192"/>
        <end position="205"/>
    </location>
</feature>
<dbReference type="Gene3D" id="4.10.240.10">
    <property type="entry name" value="Zn(2)-C6 fungal-type DNA-binding domain"/>
    <property type="match status" value="1"/>
</dbReference>
<feature type="region of interest" description="Disordered" evidence="6">
    <location>
        <begin position="329"/>
        <end position="349"/>
    </location>
</feature>
<feature type="region of interest" description="Disordered" evidence="6">
    <location>
        <begin position="192"/>
        <end position="242"/>
    </location>
</feature>
<evidence type="ECO:0000256" key="5">
    <source>
        <dbReference type="ARBA" id="ARBA00023242"/>
    </source>
</evidence>
<dbReference type="OrthoDB" id="2328572at2759"/>
<feature type="region of interest" description="Disordered" evidence="6">
    <location>
        <begin position="259"/>
        <end position="278"/>
    </location>
</feature>
<evidence type="ECO:0000256" key="1">
    <source>
        <dbReference type="ARBA" id="ARBA00022723"/>
    </source>
</evidence>
<dbReference type="AlphaFoldDB" id="A0A1Y1YBK5"/>
<dbReference type="PRINTS" id="PR00755">
    <property type="entry name" value="AFLATOXINBRP"/>
</dbReference>
<keyword evidence="4" id="KW-0804">Transcription</keyword>
<gene>
    <name evidence="8" type="ORF">BCR34DRAFT_195699</name>
</gene>